<feature type="compositionally biased region" description="Polar residues" evidence="1">
    <location>
        <begin position="79"/>
        <end position="93"/>
    </location>
</feature>
<evidence type="ECO:0000313" key="2">
    <source>
        <dbReference type="EMBL" id="POS77963.1"/>
    </source>
</evidence>
<dbReference type="EMBL" id="MAVT02000226">
    <property type="protein sequence ID" value="POS77963.1"/>
    <property type="molecule type" value="Genomic_DNA"/>
</dbReference>
<feature type="region of interest" description="Disordered" evidence="1">
    <location>
        <begin position="312"/>
        <end position="534"/>
    </location>
</feature>
<feature type="compositionally biased region" description="Acidic residues" evidence="1">
    <location>
        <begin position="588"/>
        <end position="605"/>
    </location>
</feature>
<evidence type="ECO:0000313" key="3">
    <source>
        <dbReference type="Proteomes" id="UP000094444"/>
    </source>
</evidence>
<feature type="region of interest" description="Disordered" evidence="1">
    <location>
        <begin position="1"/>
        <end position="118"/>
    </location>
</feature>
<feature type="compositionally biased region" description="Polar residues" evidence="1">
    <location>
        <begin position="155"/>
        <end position="167"/>
    </location>
</feature>
<organism evidence="2 3">
    <name type="scientific">Diaporthe helianthi</name>
    <dbReference type="NCBI Taxonomy" id="158607"/>
    <lineage>
        <taxon>Eukaryota</taxon>
        <taxon>Fungi</taxon>
        <taxon>Dikarya</taxon>
        <taxon>Ascomycota</taxon>
        <taxon>Pezizomycotina</taxon>
        <taxon>Sordariomycetes</taxon>
        <taxon>Sordariomycetidae</taxon>
        <taxon>Diaporthales</taxon>
        <taxon>Diaporthaceae</taxon>
        <taxon>Diaporthe</taxon>
    </lineage>
</organism>
<name>A0A2P5I631_DIAHE</name>
<dbReference type="AlphaFoldDB" id="A0A2P5I631"/>
<evidence type="ECO:0000256" key="1">
    <source>
        <dbReference type="SAM" id="MobiDB-lite"/>
    </source>
</evidence>
<accession>A0A2P5I631</accession>
<feature type="region of interest" description="Disordered" evidence="1">
    <location>
        <begin position="136"/>
        <end position="167"/>
    </location>
</feature>
<feature type="region of interest" description="Disordered" evidence="1">
    <location>
        <begin position="578"/>
        <end position="667"/>
    </location>
</feature>
<feature type="compositionally biased region" description="Basic and acidic residues" evidence="1">
    <location>
        <begin position="651"/>
        <end position="667"/>
    </location>
</feature>
<sequence>MDPQDPDPKKSSGNQTNCGSGDTTTDQTGNPPQQASEGGSFNGFYPSQQPPTLAQVHHQPTVQPPQALPFQPHQDRYRNTTTDQTGIPPQQASEGGGFGGVFPSQQLPTPAQVHHQPTIQPPQALPFQFYQDRYRNTMTDQNGPPPQQAFEGGSFINNGYVPSQQPPTSALQYQQLTFQPPPQAFLFGPHQNGPWNTTTDQNGTLPPQAFDVGRFNDSFVPGQQAYTPAQVHHQALPFRPPPNEQVPAPQTPVEPHFPHNPQGGPIPTHPQIPNLQFYTPPLAPPQVPLPPGAPPPSSVYPLNLTPLFDFGDGPQQDEDYQTPMHGHTQVGPGVVNPDQAEPGRNGQPPVNNRNMAASNHQMQPHNYGGSDWQGNYNSTGGVPTSGPPSTPGIQAPTVPNAPDDPLDETEQEPPEGTFWRRSDGVYGPSVPGPSQPPGIVNQQLEGQQPGPSGVTGHNQPLVSPEQGIQQPWPGTPGSSQPFGHINQQSQPPWPGAPGPVQPLSNINQQPHQPWPGPIQPLAENPIANGGRPPQLNREEEIFQIRFARYLWDRYSVTTDAIMMAELLMHWYRQEGDLLPGSQNMAQEPGEEQQPEEEQQPGEEDQGNARTPPPPPPPPPPRPYPVDEQAPISEEEMQFYEYGPPPPPEDDYMFKGDDMFKNEDISEA</sequence>
<proteinExistence type="predicted"/>
<dbReference type="Proteomes" id="UP000094444">
    <property type="component" value="Unassembled WGS sequence"/>
</dbReference>
<feature type="compositionally biased region" description="Polar residues" evidence="1">
    <location>
        <begin position="441"/>
        <end position="469"/>
    </location>
</feature>
<feature type="compositionally biased region" description="Polar residues" evidence="1">
    <location>
        <begin position="348"/>
        <end position="364"/>
    </location>
</feature>
<feature type="compositionally biased region" description="Polar residues" evidence="1">
    <location>
        <begin position="11"/>
        <end position="52"/>
    </location>
</feature>
<keyword evidence="3" id="KW-1185">Reference proteome</keyword>
<reference evidence="2" key="1">
    <citation type="submission" date="2017-09" db="EMBL/GenBank/DDBJ databases">
        <title>Polyketide synthases of a Diaporthe helianthi virulent isolate.</title>
        <authorList>
            <person name="Baroncelli R."/>
        </authorList>
    </citation>
    <scope>NUCLEOTIDE SEQUENCE [LARGE SCALE GENOMIC DNA]</scope>
    <source>
        <strain evidence="2">7/96</strain>
    </source>
</reference>
<protein>
    <submittedName>
        <fullName evidence="2">Uncharacterized protein</fullName>
    </submittedName>
</protein>
<comment type="caution">
    <text evidence="2">The sequence shown here is derived from an EMBL/GenBank/DDBJ whole genome shotgun (WGS) entry which is preliminary data.</text>
</comment>
<feature type="compositionally biased region" description="Pro residues" evidence="1">
    <location>
        <begin position="610"/>
        <end position="623"/>
    </location>
</feature>
<feature type="compositionally biased region" description="Acidic residues" evidence="1">
    <location>
        <begin position="404"/>
        <end position="413"/>
    </location>
</feature>
<gene>
    <name evidence="2" type="ORF">DHEL01_v203649</name>
</gene>
<feature type="compositionally biased region" description="Pro residues" evidence="1">
    <location>
        <begin position="491"/>
        <end position="500"/>
    </location>
</feature>
<dbReference type="InParanoid" id="A0A2P5I631"/>
<feature type="compositionally biased region" description="Basic and acidic residues" evidence="1">
    <location>
        <begin position="1"/>
        <end position="10"/>
    </location>
</feature>